<accession>A0ABR6L1X6</accession>
<dbReference type="EMBL" id="JACHOT010000002">
    <property type="protein sequence ID" value="MBB4650794.1"/>
    <property type="molecule type" value="Genomic_DNA"/>
</dbReference>
<protein>
    <submittedName>
        <fullName evidence="1">Uncharacterized protein</fullName>
    </submittedName>
</protein>
<evidence type="ECO:0000313" key="2">
    <source>
        <dbReference type="Proteomes" id="UP000539538"/>
    </source>
</evidence>
<organism evidence="1 2">
    <name type="scientific">Aminobacter niigataensis</name>
    <dbReference type="NCBI Taxonomy" id="83265"/>
    <lineage>
        <taxon>Bacteria</taxon>
        <taxon>Pseudomonadati</taxon>
        <taxon>Pseudomonadota</taxon>
        <taxon>Alphaproteobacteria</taxon>
        <taxon>Hyphomicrobiales</taxon>
        <taxon>Phyllobacteriaceae</taxon>
        <taxon>Aminobacter</taxon>
    </lineage>
</organism>
<dbReference type="Proteomes" id="UP000539538">
    <property type="component" value="Unassembled WGS sequence"/>
</dbReference>
<dbReference type="RefSeq" id="WP_183262788.1">
    <property type="nucleotide sequence ID" value="NZ_BAAAVZ010000002.1"/>
</dbReference>
<keyword evidence="2" id="KW-1185">Reference proteome</keyword>
<proteinExistence type="predicted"/>
<name>A0ABR6L1X6_9HYPH</name>
<gene>
    <name evidence="1" type="ORF">GGQ99_002549</name>
</gene>
<evidence type="ECO:0000313" key="1">
    <source>
        <dbReference type="EMBL" id="MBB4650794.1"/>
    </source>
</evidence>
<comment type="caution">
    <text evidence="1">The sequence shown here is derived from an EMBL/GenBank/DDBJ whole genome shotgun (WGS) entry which is preliminary data.</text>
</comment>
<reference evidence="1 2" key="1">
    <citation type="submission" date="2020-08" db="EMBL/GenBank/DDBJ databases">
        <title>Genomic Encyclopedia of Type Strains, Phase IV (KMG-IV): sequencing the most valuable type-strain genomes for metagenomic binning, comparative biology and taxonomic classification.</title>
        <authorList>
            <person name="Goeker M."/>
        </authorList>
    </citation>
    <scope>NUCLEOTIDE SEQUENCE [LARGE SCALE GENOMIC DNA]</scope>
    <source>
        <strain evidence="1 2">DSM 7050</strain>
    </source>
</reference>
<sequence length="104" mass="11537">MNDRINQSQRRRDAAAIAIWDNEGGAPCSIEHQVGRRIEADRSWTVYHVFTGIPVHVDGQAMTGMTRSDATSGMMSLNRRNAGRRRERIRLEALGPNSTTAGNS</sequence>